<evidence type="ECO:0000313" key="5">
    <source>
        <dbReference type="Proteomes" id="UP000236649"/>
    </source>
</evidence>
<evidence type="ECO:0000313" key="4">
    <source>
        <dbReference type="Proteomes" id="UP000004980"/>
    </source>
</evidence>
<dbReference type="EMBL" id="CP026105">
    <property type="protein sequence ID" value="AUT68800.1"/>
    <property type="molecule type" value="Genomic_DNA"/>
</dbReference>
<name>A0AAN1MJ09_9BURK</name>
<reference evidence="3 4" key="1">
    <citation type="journal article" date="2012" name="J. Bacteriol.">
        <title>Draft Genome Sequence of the Soil Bacterium Burkholderia terrae Strain BS001, Which Interacts with Fungal Surface Structures.</title>
        <authorList>
            <person name="Nazir R."/>
            <person name="Hansen M.A."/>
            <person name="Sorensen S."/>
            <person name="van Elsas J.D."/>
        </authorList>
    </citation>
    <scope>NUCLEOTIDE SEQUENCE [LARGE SCALE GENOMIC DNA]</scope>
    <source>
        <strain evidence="3 4">BS001</strain>
    </source>
</reference>
<accession>A0AAN1MJ09</accession>
<dbReference type="EMBL" id="AKAU01000228">
    <property type="protein sequence ID" value="EIM95756.1"/>
    <property type="molecule type" value="Genomic_DNA"/>
</dbReference>
<dbReference type="AlphaFoldDB" id="A0AAN1MJ09"/>
<protein>
    <submittedName>
        <fullName evidence="2">Uncharacterized protein</fullName>
    </submittedName>
</protein>
<dbReference type="KEGG" id="phs:C2L64_11065"/>
<dbReference type="Proteomes" id="UP000236649">
    <property type="component" value="Chromosome 1"/>
</dbReference>
<keyword evidence="4" id="KW-1185">Reference proteome</keyword>
<reference evidence="2 5" key="2">
    <citation type="submission" date="2018-01" db="EMBL/GenBank/DDBJ databases">
        <title>Species boundaries and ecological features among Paraburkholderia terrae DSMZ17804T, P. hospita DSMZ17164T and P. caribensis DSMZ13236T.</title>
        <authorList>
            <person name="Pratama A.A."/>
        </authorList>
    </citation>
    <scope>NUCLEOTIDE SEQUENCE [LARGE SCALE GENOMIC DNA]</scope>
    <source>
        <strain evidence="2 5">DSM 17164</strain>
    </source>
</reference>
<gene>
    <name evidence="2" type="ORF">C2L64_11065</name>
    <name evidence="3" type="ORF">WQE_37647</name>
</gene>
<proteinExistence type="predicted"/>
<evidence type="ECO:0000256" key="1">
    <source>
        <dbReference type="SAM" id="MobiDB-lite"/>
    </source>
</evidence>
<feature type="compositionally biased region" description="Basic and acidic residues" evidence="1">
    <location>
        <begin position="31"/>
        <end position="46"/>
    </location>
</feature>
<dbReference type="Proteomes" id="UP000004980">
    <property type="component" value="Unassembled WGS sequence"/>
</dbReference>
<evidence type="ECO:0000313" key="3">
    <source>
        <dbReference type="EMBL" id="EIM95756.1"/>
    </source>
</evidence>
<evidence type="ECO:0000313" key="2">
    <source>
        <dbReference type="EMBL" id="AUT68800.1"/>
    </source>
</evidence>
<organism evidence="2 5">
    <name type="scientific">Paraburkholderia hospita</name>
    <dbReference type="NCBI Taxonomy" id="169430"/>
    <lineage>
        <taxon>Bacteria</taxon>
        <taxon>Pseudomonadati</taxon>
        <taxon>Pseudomonadota</taxon>
        <taxon>Betaproteobacteria</taxon>
        <taxon>Burkholderiales</taxon>
        <taxon>Burkholderiaceae</taxon>
        <taxon>Paraburkholderia</taxon>
    </lineage>
</organism>
<feature type="region of interest" description="Disordered" evidence="1">
    <location>
        <begin position="23"/>
        <end position="61"/>
    </location>
</feature>
<sequence length="61" mass="6885">MCDAAVVIRRIAVCSSLPMRTRVGDTPQDNIMRRHDDGYDDMERRAAPATAGTHRARTRKD</sequence>